<organism evidence="1 2">
    <name type="scientific">Corynebacterium rouxii</name>
    <dbReference type="NCBI Taxonomy" id="2719119"/>
    <lineage>
        <taxon>Bacteria</taxon>
        <taxon>Bacillati</taxon>
        <taxon>Actinomycetota</taxon>
        <taxon>Actinomycetes</taxon>
        <taxon>Mycobacteriales</taxon>
        <taxon>Corynebacteriaceae</taxon>
        <taxon>Corynebacterium</taxon>
    </lineage>
</organism>
<dbReference type="SUPFAM" id="SSF56784">
    <property type="entry name" value="HAD-like"/>
    <property type="match status" value="1"/>
</dbReference>
<reference evidence="1 2" key="1">
    <citation type="submission" date="2019-11" db="EMBL/GenBank/DDBJ databases">
        <authorList>
            <person name="Brisse S."/>
        </authorList>
    </citation>
    <scope>NUCLEOTIDE SEQUENCE [LARGE SCALE GENOMIC DNA]</scope>
    <source>
        <strain evidence="1">FRC0190</strain>
    </source>
</reference>
<protein>
    <submittedName>
        <fullName evidence="1">HAD family hydrolase</fullName>
    </submittedName>
</protein>
<dbReference type="InterPro" id="IPR006357">
    <property type="entry name" value="HAD-SF_hydro_IIA"/>
</dbReference>
<dbReference type="NCBIfam" id="TIGR01460">
    <property type="entry name" value="HAD-SF-IIA"/>
    <property type="match status" value="1"/>
</dbReference>
<dbReference type="PANTHER" id="PTHR19288:SF95">
    <property type="entry name" value="D-GLYCEROL 3-PHOSPHATE PHOSPHATASE"/>
    <property type="match status" value="1"/>
</dbReference>
<dbReference type="AlphaFoldDB" id="A0A6I8MHN9"/>
<dbReference type="InterPro" id="IPR036412">
    <property type="entry name" value="HAD-like_sf"/>
</dbReference>
<keyword evidence="1" id="KW-0378">Hydrolase</keyword>
<dbReference type="Proteomes" id="UP000423525">
    <property type="component" value="Chromosome"/>
</dbReference>
<dbReference type="RefSeq" id="WP_155872672.1">
    <property type="nucleotide sequence ID" value="NZ_CP168248.1"/>
</dbReference>
<dbReference type="Pfam" id="PF13344">
    <property type="entry name" value="Hydrolase_6"/>
    <property type="match status" value="1"/>
</dbReference>
<evidence type="ECO:0000313" key="2">
    <source>
        <dbReference type="Proteomes" id="UP000423525"/>
    </source>
</evidence>
<dbReference type="Pfam" id="PF13242">
    <property type="entry name" value="Hydrolase_like"/>
    <property type="match status" value="1"/>
</dbReference>
<dbReference type="GO" id="GO:0016791">
    <property type="term" value="F:phosphatase activity"/>
    <property type="evidence" value="ECO:0007669"/>
    <property type="project" value="TreeGrafter"/>
</dbReference>
<sequence>MLIRMTVLDEYDALLFDLDGTVWEGGRALPFAVDSINQANLPLMYVTNNASRGPEAVASLLSDMGIFTQPEQVLTSAQAAIDLARKEVPVGSNVLVLGTDSFKSLAADAGYTVVASAEMKPVAVFHGHNPATGWTELSEAALAIRSGAKYYASNLDTTLPSERGLCIGNGSMVAAVVSATGVQPVAAGKPGAAMFYVAAEKLASARPLAIGDRLNTDIAGGVAAGFDTLHLLTGVSQHWALINAIESERPTLIAEDLRSLSSDRRSLMPHMQGGFNAYLQGCDILLDGGSMVSTSMEALRSVLSVAWQNAGFGGTVKPISEHAVRCMSDWR</sequence>
<dbReference type="EMBL" id="LR738855">
    <property type="protein sequence ID" value="VZH85174.1"/>
    <property type="molecule type" value="Genomic_DNA"/>
</dbReference>
<dbReference type="InterPro" id="IPR023214">
    <property type="entry name" value="HAD_sf"/>
</dbReference>
<proteinExistence type="predicted"/>
<accession>A0A6I8MHN9</accession>
<dbReference type="Gene3D" id="3.40.50.1000">
    <property type="entry name" value="HAD superfamily/HAD-like"/>
    <property type="match status" value="2"/>
</dbReference>
<dbReference type="PANTHER" id="PTHR19288">
    <property type="entry name" value="4-NITROPHENYLPHOSPHATASE-RELATED"/>
    <property type="match status" value="1"/>
</dbReference>
<evidence type="ECO:0000313" key="1">
    <source>
        <dbReference type="EMBL" id="VZH85174.1"/>
    </source>
</evidence>
<name>A0A6I8MHN9_9CORY</name>
<dbReference type="GO" id="GO:0005737">
    <property type="term" value="C:cytoplasm"/>
    <property type="evidence" value="ECO:0007669"/>
    <property type="project" value="TreeGrafter"/>
</dbReference>
<gene>
    <name evidence="1" type="ORF">FRC0190_01154</name>
</gene>
<dbReference type="KEGG" id="crf:FRC0190_01154"/>